<keyword evidence="6" id="KW-1185">Reference proteome</keyword>
<organism evidence="5 6">
    <name type="scientific">Nocardioides marinisabuli</name>
    <dbReference type="NCBI Taxonomy" id="419476"/>
    <lineage>
        <taxon>Bacteria</taxon>
        <taxon>Bacillati</taxon>
        <taxon>Actinomycetota</taxon>
        <taxon>Actinomycetes</taxon>
        <taxon>Propionibacteriales</taxon>
        <taxon>Nocardioidaceae</taxon>
        <taxon>Nocardioides</taxon>
    </lineage>
</organism>
<dbReference type="PANTHER" id="PTHR37042">
    <property type="entry name" value="OUTER MEMBRANE PROTEIN RV1973"/>
    <property type="match status" value="1"/>
</dbReference>
<comment type="caution">
    <text evidence="5">The sequence shown here is derived from an EMBL/GenBank/DDBJ whole genome shotgun (WGS) entry which is preliminary data.</text>
</comment>
<dbReference type="GO" id="GO:0016829">
    <property type="term" value="F:lyase activity"/>
    <property type="evidence" value="ECO:0007669"/>
    <property type="project" value="UniProtKB-KW"/>
</dbReference>
<keyword evidence="3" id="KW-0456">Lyase</keyword>
<dbReference type="EMBL" id="JACCBE010000001">
    <property type="protein sequence ID" value="NYD58665.1"/>
    <property type="molecule type" value="Genomic_DNA"/>
</dbReference>
<evidence type="ECO:0000256" key="4">
    <source>
        <dbReference type="SAM" id="Phobius"/>
    </source>
</evidence>
<dbReference type="SUPFAM" id="SSF48557">
    <property type="entry name" value="L-aspartase-like"/>
    <property type="match status" value="1"/>
</dbReference>
<evidence type="ECO:0000256" key="1">
    <source>
        <dbReference type="ARBA" id="ARBA00004370"/>
    </source>
</evidence>
<evidence type="ECO:0000256" key="2">
    <source>
        <dbReference type="ARBA" id="ARBA00023136"/>
    </source>
</evidence>
<evidence type="ECO:0000313" key="5">
    <source>
        <dbReference type="EMBL" id="NYD58665.1"/>
    </source>
</evidence>
<keyword evidence="4" id="KW-0812">Transmembrane</keyword>
<reference evidence="5 6" key="1">
    <citation type="submission" date="2020-07" db="EMBL/GenBank/DDBJ databases">
        <title>Sequencing the genomes of 1000 actinobacteria strains.</title>
        <authorList>
            <person name="Klenk H.-P."/>
        </authorList>
    </citation>
    <scope>NUCLEOTIDE SEQUENCE [LARGE SCALE GENOMIC DNA]</scope>
    <source>
        <strain evidence="5 6">DSM 18965</strain>
    </source>
</reference>
<accession>A0A7Y9F2Z6</accession>
<dbReference type="AlphaFoldDB" id="A0A7Y9F2Z6"/>
<dbReference type="InterPro" id="IPR008948">
    <property type="entry name" value="L-Aspartase-like"/>
</dbReference>
<comment type="subcellular location">
    <subcellularLocation>
        <location evidence="1">Membrane</location>
    </subcellularLocation>
</comment>
<keyword evidence="2 4" id="KW-0472">Membrane</keyword>
<proteinExistence type="predicted"/>
<name>A0A7Y9F2Z6_9ACTN</name>
<dbReference type="GO" id="GO:0016020">
    <property type="term" value="C:membrane"/>
    <property type="evidence" value="ECO:0007669"/>
    <property type="project" value="UniProtKB-SubCell"/>
</dbReference>
<gene>
    <name evidence="5" type="ORF">BKA08_002903</name>
</gene>
<keyword evidence="4" id="KW-1133">Transmembrane helix</keyword>
<sequence length="191" mass="20528">MVGLGIEVRRMTSRAHTRDAPSLSLAPGAGRPPRRRVELLLVVLAVVVATAAGAAAWRVDQLEDRDSAARDAVAAVRERVPLLLSYRYATLEEDLDTALDQTTGAFTDEYGDLIDEVVRTAATQRRIITEANVNAAGVVSVDSDEEVVVLVFLTQSTTSRSSPDPVVSGSRVEVTMRRVGSAWLVAGLDTR</sequence>
<dbReference type="Proteomes" id="UP000516957">
    <property type="component" value="Unassembled WGS sequence"/>
</dbReference>
<feature type="transmembrane region" description="Helical" evidence="4">
    <location>
        <begin position="39"/>
        <end position="57"/>
    </location>
</feature>
<evidence type="ECO:0000313" key="6">
    <source>
        <dbReference type="Proteomes" id="UP000516957"/>
    </source>
</evidence>
<dbReference type="PANTHER" id="PTHR37042:SF4">
    <property type="entry name" value="OUTER MEMBRANE PROTEIN RV1973"/>
    <property type="match status" value="1"/>
</dbReference>
<dbReference type="RefSeq" id="WP_179616248.1">
    <property type="nucleotide sequence ID" value="NZ_JACCBE010000001.1"/>
</dbReference>
<evidence type="ECO:0000256" key="3">
    <source>
        <dbReference type="ARBA" id="ARBA00023239"/>
    </source>
</evidence>
<protein>
    <submittedName>
        <fullName evidence="5">Mce-associated membrane protein</fullName>
    </submittedName>
</protein>